<keyword evidence="4 9" id="KW-0479">Metal-binding</keyword>
<feature type="active site" evidence="10">
    <location>
        <position position="139"/>
    </location>
</feature>
<accession>A0A926Z7G4</accession>
<keyword evidence="6 9" id="KW-0658">Purine biosynthesis</keyword>
<evidence type="ECO:0000256" key="3">
    <source>
        <dbReference type="ARBA" id="ARBA00022598"/>
    </source>
</evidence>
<name>A0A926Z7G4_9CYAN</name>
<dbReference type="HAMAP" id="MF_00011">
    <property type="entry name" value="Adenylosucc_synth"/>
    <property type="match status" value="1"/>
</dbReference>
<dbReference type="RefSeq" id="WP_190352073.1">
    <property type="nucleotide sequence ID" value="NZ_JACJPY010000061.1"/>
</dbReference>
<protein>
    <recommendedName>
        <fullName evidence="9 11">Adenylosuccinate synthetase</fullName>
        <shortName evidence="9">AMPSase</shortName>
        <shortName evidence="9">AdSS</shortName>
        <ecNumber evidence="9 11">6.3.4.4</ecNumber>
    </recommendedName>
    <alternativeName>
        <fullName evidence="9">IMP--aspartate ligase</fullName>
    </alternativeName>
</protein>
<dbReference type="GO" id="GO:0004019">
    <property type="term" value="F:adenylosuccinate synthase activity"/>
    <property type="evidence" value="ECO:0007669"/>
    <property type="project" value="UniProtKB-UniRule"/>
</dbReference>
<dbReference type="NCBIfam" id="TIGR00184">
    <property type="entry name" value="purA"/>
    <property type="match status" value="1"/>
</dbReference>
<dbReference type="InterPro" id="IPR033128">
    <property type="entry name" value="Adenylosuccin_syn_Lys_AS"/>
</dbReference>
<dbReference type="Gene3D" id="3.90.170.10">
    <property type="entry name" value="Adenylosuccinate Synthetase, subunit A, domain 3"/>
    <property type="match status" value="1"/>
</dbReference>
<feature type="binding site" evidence="9">
    <location>
        <position position="142"/>
    </location>
    <ligand>
        <name>IMP</name>
        <dbReference type="ChEBI" id="CHEBI:58053"/>
        <note>ligand shared between dimeric partners</note>
    </ligand>
</feature>
<dbReference type="InterPro" id="IPR042111">
    <property type="entry name" value="Adenylosuccinate_synth_dom3"/>
</dbReference>
<feature type="binding site" evidence="9">
    <location>
        <begin position="12"/>
        <end position="18"/>
    </location>
    <ligand>
        <name>GTP</name>
        <dbReference type="ChEBI" id="CHEBI:37565"/>
    </ligand>
</feature>
<dbReference type="GO" id="GO:0046040">
    <property type="term" value="P:IMP metabolic process"/>
    <property type="evidence" value="ECO:0007669"/>
    <property type="project" value="TreeGrafter"/>
</dbReference>
<dbReference type="Proteomes" id="UP000631421">
    <property type="component" value="Unassembled WGS sequence"/>
</dbReference>
<evidence type="ECO:0000256" key="11">
    <source>
        <dbReference type="RuleBase" id="RU000520"/>
    </source>
</evidence>
<sequence length="437" mass="47725">MANVIVIGAQWGDEGKGKITDLLSRSADIVVRYQGGNNAGHTVVVGDRTFKLHLIPSGILYPKTECIIASGTVIDPQVLLEEVDRLTELGVSTANLFIAQTAHVTMPYHRVLDRAAEDQRAEHKIGTTGRGIGPTYADKSERTGIRMIDLMDQARMPKKLRWAIEQKNIILEKLYNLEPLDADAIIAEYQGYAERLRPHVIDASLKIDEAIRERRNILFEGAQGTLLDLDHGTYPYVTSSNPVAGGACIGAGVGPTCIDRVIGVAKAYTTRVGEGPFPTELHDAIGAQIGDRGAEFGTTTGRKRRCGWFDGVIGRYAVRINGLDCLAVTKLDVLDDLAEIKVCTAYELDGKVVRDFPSDARAFARAVPIYETLSGWQRSTSECKTVEDLPSEAKTYLKFLSDLMEIPIAIISLGASRGQTIIVEDPIHGPKRGLLRS</sequence>
<feature type="binding site" description="in other chain" evidence="9">
    <location>
        <begin position="38"/>
        <end position="41"/>
    </location>
    <ligand>
        <name>IMP</name>
        <dbReference type="ChEBI" id="CHEBI:58053"/>
        <note>ligand shared between dimeric partners</note>
    </ligand>
</feature>
<dbReference type="GO" id="GO:0005737">
    <property type="term" value="C:cytoplasm"/>
    <property type="evidence" value="ECO:0007669"/>
    <property type="project" value="UniProtKB-SubCell"/>
</dbReference>
<organism evidence="12 13">
    <name type="scientific">Pseudanabaena cinerea FACHB-1277</name>
    <dbReference type="NCBI Taxonomy" id="2949581"/>
    <lineage>
        <taxon>Bacteria</taxon>
        <taxon>Bacillati</taxon>
        <taxon>Cyanobacteriota</taxon>
        <taxon>Cyanophyceae</taxon>
        <taxon>Pseudanabaenales</taxon>
        <taxon>Pseudanabaenaceae</taxon>
        <taxon>Pseudanabaena</taxon>
        <taxon>Pseudanabaena cinerea</taxon>
    </lineage>
</organism>
<evidence type="ECO:0000256" key="8">
    <source>
        <dbReference type="ARBA" id="ARBA00023134"/>
    </source>
</evidence>
<dbReference type="InterPro" id="IPR027417">
    <property type="entry name" value="P-loop_NTPase"/>
</dbReference>
<dbReference type="InterPro" id="IPR001114">
    <property type="entry name" value="Adenylosuccinate_synthetase"/>
</dbReference>
<evidence type="ECO:0000256" key="4">
    <source>
        <dbReference type="ARBA" id="ARBA00022723"/>
    </source>
</evidence>
<feature type="binding site" evidence="9">
    <location>
        <begin position="298"/>
        <end position="304"/>
    </location>
    <ligand>
        <name>substrate</name>
    </ligand>
</feature>
<dbReference type="InterPro" id="IPR042110">
    <property type="entry name" value="Adenylosuccinate_synth_dom2"/>
</dbReference>
<feature type="binding site" evidence="9">
    <location>
        <begin position="412"/>
        <end position="414"/>
    </location>
    <ligand>
        <name>GTP</name>
        <dbReference type="ChEBI" id="CHEBI:37565"/>
    </ligand>
</feature>
<feature type="binding site" description="in other chain" evidence="9">
    <location>
        <begin position="13"/>
        <end position="16"/>
    </location>
    <ligand>
        <name>IMP</name>
        <dbReference type="ChEBI" id="CHEBI:58053"/>
        <note>ligand shared between dimeric partners</note>
    </ligand>
</feature>
<evidence type="ECO:0000256" key="1">
    <source>
        <dbReference type="ARBA" id="ARBA00011738"/>
    </source>
</evidence>
<dbReference type="GO" id="GO:0005525">
    <property type="term" value="F:GTP binding"/>
    <property type="evidence" value="ECO:0007669"/>
    <property type="project" value="UniProtKB-UniRule"/>
</dbReference>
<reference evidence="12" key="1">
    <citation type="journal article" date="2015" name="ISME J.">
        <title>Draft Genome Sequence of Streptomyces incarnatus NRRL8089, which Produces the Nucleoside Antibiotic Sinefungin.</title>
        <authorList>
            <person name="Oshima K."/>
            <person name="Hattori M."/>
            <person name="Shimizu H."/>
            <person name="Fukuda K."/>
            <person name="Nemoto M."/>
            <person name="Inagaki K."/>
            <person name="Tamura T."/>
        </authorList>
    </citation>
    <scope>NUCLEOTIDE SEQUENCE</scope>
    <source>
        <strain evidence="12">FACHB-1277</strain>
    </source>
</reference>
<keyword evidence="3 9" id="KW-0436">Ligase</keyword>
<comment type="caution">
    <text evidence="12">The sequence shown here is derived from an EMBL/GenBank/DDBJ whole genome shotgun (WGS) entry which is preliminary data.</text>
</comment>
<evidence type="ECO:0000256" key="2">
    <source>
        <dbReference type="ARBA" id="ARBA00022490"/>
    </source>
</evidence>
<dbReference type="GO" id="GO:0000287">
    <property type="term" value="F:magnesium ion binding"/>
    <property type="evidence" value="ECO:0007669"/>
    <property type="project" value="UniProtKB-UniRule"/>
</dbReference>
<dbReference type="Gene3D" id="3.40.440.10">
    <property type="entry name" value="Adenylosuccinate Synthetase, subunit A, domain 1"/>
    <property type="match status" value="1"/>
</dbReference>
<feature type="binding site" evidence="9">
    <location>
        <begin position="40"/>
        <end position="42"/>
    </location>
    <ligand>
        <name>GTP</name>
        <dbReference type="ChEBI" id="CHEBI:37565"/>
    </ligand>
</feature>
<dbReference type="EMBL" id="JACJPY010000061">
    <property type="protein sequence ID" value="MBD2151657.1"/>
    <property type="molecule type" value="Genomic_DNA"/>
</dbReference>
<feature type="binding site" description="in other chain" evidence="9">
    <location>
        <position position="238"/>
    </location>
    <ligand>
        <name>IMP</name>
        <dbReference type="ChEBI" id="CHEBI:58053"/>
        <note>ligand shared between dimeric partners</note>
    </ligand>
</feature>
<dbReference type="PROSITE" id="PS00513">
    <property type="entry name" value="ADENYLOSUCCIN_SYN_2"/>
    <property type="match status" value="1"/>
</dbReference>
<comment type="subcellular location">
    <subcellularLocation>
        <location evidence="9">Cytoplasm</location>
    </subcellularLocation>
</comment>
<dbReference type="InterPro" id="IPR018220">
    <property type="entry name" value="Adenylosuccin_syn_GTP-bd"/>
</dbReference>
<dbReference type="NCBIfam" id="NF002223">
    <property type="entry name" value="PRK01117.1"/>
    <property type="match status" value="1"/>
</dbReference>
<dbReference type="FunFam" id="1.10.300.10:FF:000001">
    <property type="entry name" value="Adenylosuccinate synthetase"/>
    <property type="match status" value="1"/>
</dbReference>
<feature type="binding site" description="in other chain" evidence="9">
    <location>
        <position position="302"/>
    </location>
    <ligand>
        <name>IMP</name>
        <dbReference type="ChEBI" id="CHEBI:58053"/>
        <note>ligand shared between dimeric partners</note>
    </ligand>
</feature>
<feature type="binding site" evidence="9">
    <location>
        <position position="304"/>
    </location>
    <ligand>
        <name>GTP</name>
        <dbReference type="ChEBI" id="CHEBI:37565"/>
    </ligand>
</feature>
<dbReference type="GO" id="GO:0044208">
    <property type="term" value="P:'de novo' AMP biosynthetic process"/>
    <property type="evidence" value="ECO:0007669"/>
    <property type="project" value="UniProtKB-UniRule"/>
</dbReference>
<evidence type="ECO:0000256" key="6">
    <source>
        <dbReference type="ARBA" id="ARBA00022755"/>
    </source>
</evidence>
<evidence type="ECO:0000313" key="13">
    <source>
        <dbReference type="Proteomes" id="UP000631421"/>
    </source>
</evidence>
<keyword evidence="8 9" id="KW-0342">GTP-binding</keyword>
<dbReference type="FunFam" id="3.90.170.10:FF:000001">
    <property type="entry name" value="Adenylosuccinate synthetase"/>
    <property type="match status" value="1"/>
</dbReference>
<comment type="cofactor">
    <cofactor evidence="9">
        <name>Mg(2+)</name>
        <dbReference type="ChEBI" id="CHEBI:18420"/>
    </cofactor>
    <text evidence="9">Binds 1 Mg(2+) ion per subunit.</text>
</comment>
<feature type="active site" description="Proton donor" evidence="9">
    <location>
        <position position="41"/>
    </location>
</feature>
<proteinExistence type="inferred from homology"/>
<keyword evidence="13" id="KW-1185">Reference proteome</keyword>
<dbReference type="Pfam" id="PF00709">
    <property type="entry name" value="Adenylsucc_synt"/>
    <property type="match status" value="1"/>
</dbReference>
<comment type="catalytic activity">
    <reaction evidence="9 11">
        <text>IMP + L-aspartate + GTP = N(6)-(1,2-dicarboxyethyl)-AMP + GDP + phosphate + 2 H(+)</text>
        <dbReference type="Rhea" id="RHEA:15753"/>
        <dbReference type="ChEBI" id="CHEBI:15378"/>
        <dbReference type="ChEBI" id="CHEBI:29991"/>
        <dbReference type="ChEBI" id="CHEBI:37565"/>
        <dbReference type="ChEBI" id="CHEBI:43474"/>
        <dbReference type="ChEBI" id="CHEBI:57567"/>
        <dbReference type="ChEBI" id="CHEBI:58053"/>
        <dbReference type="ChEBI" id="CHEBI:58189"/>
        <dbReference type="EC" id="6.3.4.4"/>
    </reaction>
</comment>
<comment type="pathway">
    <text evidence="9 11">Purine metabolism; AMP biosynthesis via de novo pathway; AMP from IMP: step 1/2.</text>
</comment>
<dbReference type="AlphaFoldDB" id="A0A926Z7G4"/>
<feature type="binding site" evidence="9">
    <location>
        <position position="13"/>
    </location>
    <ligand>
        <name>Mg(2+)</name>
        <dbReference type="ChEBI" id="CHEBI:18420"/>
    </ligand>
</feature>
<comment type="similarity">
    <text evidence="9 11">Belongs to the adenylosuccinate synthetase family.</text>
</comment>
<keyword evidence="5 9" id="KW-0547">Nucleotide-binding</keyword>
<dbReference type="SMART" id="SM00788">
    <property type="entry name" value="Adenylsucc_synt"/>
    <property type="match status" value="1"/>
</dbReference>
<dbReference type="PROSITE" id="PS01266">
    <property type="entry name" value="ADENYLOSUCCIN_SYN_1"/>
    <property type="match status" value="1"/>
</dbReference>
<dbReference type="EC" id="6.3.4.4" evidence="9 11"/>
<evidence type="ECO:0000256" key="9">
    <source>
        <dbReference type="HAMAP-Rule" id="MF_00011"/>
    </source>
</evidence>
<dbReference type="CDD" id="cd03108">
    <property type="entry name" value="AdSS"/>
    <property type="match status" value="1"/>
</dbReference>
<comment type="subunit">
    <text evidence="1 9">Homodimer.</text>
</comment>
<dbReference type="Gene3D" id="1.10.300.10">
    <property type="entry name" value="Adenylosuccinate Synthetase, subunit A, domain 2"/>
    <property type="match status" value="1"/>
</dbReference>
<dbReference type="SUPFAM" id="SSF52540">
    <property type="entry name" value="P-loop containing nucleoside triphosphate hydrolases"/>
    <property type="match status" value="1"/>
</dbReference>
<evidence type="ECO:0000256" key="5">
    <source>
        <dbReference type="ARBA" id="ARBA00022741"/>
    </source>
</evidence>
<feature type="binding site" evidence="9">
    <location>
        <position position="40"/>
    </location>
    <ligand>
        <name>Mg(2+)</name>
        <dbReference type="ChEBI" id="CHEBI:18420"/>
    </ligand>
</feature>
<evidence type="ECO:0000256" key="7">
    <source>
        <dbReference type="ARBA" id="ARBA00022842"/>
    </source>
</evidence>
<gene>
    <name evidence="9" type="primary">purA</name>
    <name evidence="12" type="ORF">H6F44_16230</name>
</gene>
<evidence type="ECO:0000313" key="12">
    <source>
        <dbReference type="EMBL" id="MBD2151657.1"/>
    </source>
</evidence>
<feature type="binding site" description="in other chain" evidence="9">
    <location>
        <position position="128"/>
    </location>
    <ligand>
        <name>IMP</name>
        <dbReference type="ChEBI" id="CHEBI:58053"/>
        <note>ligand shared between dimeric partners</note>
    </ligand>
</feature>
<dbReference type="PANTHER" id="PTHR11846">
    <property type="entry name" value="ADENYLOSUCCINATE SYNTHETASE"/>
    <property type="match status" value="1"/>
</dbReference>
<comment type="function">
    <text evidence="9">Plays an important role in the de novo pathway of purine nucleotide biosynthesis. Catalyzes the first committed step in the biosynthesis of AMP from IMP.</text>
</comment>
<keyword evidence="2 9" id="KW-0963">Cytoplasm</keyword>
<feature type="binding site" evidence="9">
    <location>
        <begin position="330"/>
        <end position="332"/>
    </location>
    <ligand>
        <name>GTP</name>
        <dbReference type="ChEBI" id="CHEBI:37565"/>
    </ligand>
</feature>
<dbReference type="PANTHER" id="PTHR11846:SF0">
    <property type="entry name" value="ADENYLOSUCCINATE SYNTHETASE"/>
    <property type="match status" value="1"/>
</dbReference>
<feature type="binding site" description="in other chain" evidence="9">
    <location>
        <position position="223"/>
    </location>
    <ligand>
        <name>IMP</name>
        <dbReference type="ChEBI" id="CHEBI:58053"/>
        <note>ligand shared between dimeric partners</note>
    </ligand>
</feature>
<keyword evidence="7 9" id="KW-0460">Magnesium</keyword>
<dbReference type="InterPro" id="IPR042109">
    <property type="entry name" value="Adenylosuccinate_synth_dom1"/>
</dbReference>
<feature type="active site" description="Proton acceptor" evidence="9">
    <location>
        <position position="13"/>
    </location>
</feature>
<evidence type="ECO:0000256" key="10">
    <source>
        <dbReference type="PROSITE-ProRule" id="PRU10134"/>
    </source>
</evidence>
<reference evidence="12" key="2">
    <citation type="submission" date="2020-08" db="EMBL/GenBank/DDBJ databases">
        <authorList>
            <person name="Chen M."/>
            <person name="Teng W."/>
            <person name="Zhao L."/>
            <person name="Hu C."/>
            <person name="Zhou Y."/>
            <person name="Han B."/>
            <person name="Song L."/>
            <person name="Shu W."/>
        </authorList>
    </citation>
    <scope>NUCLEOTIDE SEQUENCE</scope>
    <source>
        <strain evidence="12">FACHB-1277</strain>
    </source>
</reference>